<evidence type="ECO:0000256" key="2">
    <source>
        <dbReference type="ARBA" id="ARBA00022980"/>
    </source>
</evidence>
<dbReference type="SMART" id="SM01387">
    <property type="entry name" value="Ribosomal_S15"/>
    <property type="match status" value="1"/>
</dbReference>
<dbReference type="Gene3D" id="1.10.287.10">
    <property type="entry name" value="S15/NS1, RNA-binding"/>
    <property type="match status" value="1"/>
</dbReference>
<dbReference type="OrthoDB" id="3970957at2759"/>
<accession>A0A1E5R8C9</accession>
<dbReference type="InterPro" id="IPR000589">
    <property type="entry name" value="Ribosomal_uS15"/>
</dbReference>
<reference evidence="5" key="1">
    <citation type="journal article" date="2016" name="Genome Announc.">
        <title>Genome sequences of three species of Hanseniaspora isolated from spontaneous wine fermentations.</title>
        <authorList>
            <person name="Sternes P.R."/>
            <person name="Lee D."/>
            <person name="Kutyna D.R."/>
            <person name="Borneman A.R."/>
        </authorList>
    </citation>
    <scope>NUCLEOTIDE SEQUENCE [LARGE SCALE GENOMIC DNA]</scope>
    <source>
        <strain evidence="5">AWRI3578</strain>
    </source>
</reference>
<proteinExistence type="inferred from homology"/>
<evidence type="ECO:0000256" key="3">
    <source>
        <dbReference type="ARBA" id="ARBA00023274"/>
    </source>
</evidence>
<comment type="caution">
    <text evidence="4">The sequence shown here is derived from an EMBL/GenBank/DDBJ whole genome shotgun (WGS) entry which is preliminary data.</text>
</comment>
<dbReference type="Proteomes" id="UP000095605">
    <property type="component" value="Unassembled WGS sequence"/>
</dbReference>
<dbReference type="InterPro" id="IPR009068">
    <property type="entry name" value="uS15_NS1_RNA-bd_sf"/>
</dbReference>
<evidence type="ECO:0000313" key="4">
    <source>
        <dbReference type="EMBL" id="OEJ83166.1"/>
    </source>
</evidence>
<keyword evidence="5" id="KW-1185">Reference proteome</keyword>
<keyword evidence="3" id="KW-0687">Ribonucleoprotein</keyword>
<evidence type="ECO:0000313" key="5">
    <source>
        <dbReference type="Proteomes" id="UP000095605"/>
    </source>
</evidence>
<dbReference type="PANTHER" id="PTHR23321:SF26">
    <property type="entry name" value="SMALL RIBOSOMAL SUBUNIT PROTEIN US15M"/>
    <property type="match status" value="1"/>
</dbReference>
<organism evidence="4 5">
    <name type="scientific">Hanseniaspora opuntiae</name>
    <dbReference type="NCBI Taxonomy" id="211096"/>
    <lineage>
        <taxon>Eukaryota</taxon>
        <taxon>Fungi</taxon>
        <taxon>Dikarya</taxon>
        <taxon>Ascomycota</taxon>
        <taxon>Saccharomycotina</taxon>
        <taxon>Saccharomycetes</taxon>
        <taxon>Saccharomycodales</taxon>
        <taxon>Saccharomycodaceae</taxon>
        <taxon>Hanseniaspora</taxon>
    </lineage>
</organism>
<dbReference type="PANTHER" id="PTHR23321">
    <property type="entry name" value="RIBOSOMAL PROTEIN S15, BACTERIAL AND ORGANELLAR"/>
    <property type="match status" value="1"/>
</dbReference>
<name>A0A1E5R8C9_9ASCO</name>
<dbReference type="Pfam" id="PF00312">
    <property type="entry name" value="Ribosomal_S15"/>
    <property type="match status" value="1"/>
</dbReference>
<dbReference type="GO" id="GO:0003735">
    <property type="term" value="F:structural constituent of ribosome"/>
    <property type="evidence" value="ECO:0007669"/>
    <property type="project" value="InterPro"/>
</dbReference>
<dbReference type="EMBL" id="LPNL01000007">
    <property type="protein sequence ID" value="OEJ83166.1"/>
    <property type="molecule type" value="Genomic_DNA"/>
</dbReference>
<dbReference type="SUPFAM" id="SSF47060">
    <property type="entry name" value="S15/NS1 RNA-binding domain"/>
    <property type="match status" value="1"/>
</dbReference>
<evidence type="ECO:0000256" key="1">
    <source>
        <dbReference type="ARBA" id="ARBA00008434"/>
    </source>
</evidence>
<protein>
    <submittedName>
        <fullName evidence="4">37S ribosomal protein S28, mitochondrial</fullName>
    </submittedName>
</protein>
<sequence>MLSNITQLIKNKKLASQILNTKTIRLSSTANFESSINTEGLTEAEIKELREKSILRDIISEKPSSDECDPVLGLPNTPFINRLQNHLKDLNVLIGGYSIRDIENALLLQSIVKKDETEKKRILADEYSKKLLKESEDSAKIAEVIQSSQTIQKETKPESLELMTEEFIEKKNALVKILTVKNAGDHEKINTAIEFARKEFQENERDVSSPVLKAGTHTVRILFLAEHCKKNPSDKKKFKELNQLVQMRQRLLKNLKVTNPEGYFFAITKIGLTDEAVHKEFHLSDQYMQQFKFFGPETQTYKQTRSEKRLAFKHRLLFARYPEYVQQLQKEYKVEDLDFIPKRHNVK</sequence>
<comment type="similarity">
    <text evidence="1">Belongs to the universal ribosomal protein uS15 family.</text>
</comment>
<dbReference type="GO" id="GO:0005840">
    <property type="term" value="C:ribosome"/>
    <property type="evidence" value="ECO:0007669"/>
    <property type="project" value="UniProtKB-KW"/>
</dbReference>
<dbReference type="AlphaFoldDB" id="A0A1E5R8C9"/>
<dbReference type="GO" id="GO:0006412">
    <property type="term" value="P:translation"/>
    <property type="evidence" value="ECO:0007669"/>
    <property type="project" value="InterPro"/>
</dbReference>
<keyword evidence="2 4" id="KW-0689">Ribosomal protein</keyword>
<dbReference type="InterPro" id="IPR005290">
    <property type="entry name" value="Ribosomal_uS15_bac-type"/>
</dbReference>
<gene>
    <name evidence="4" type="ORF">AWRI3578_g2868</name>
</gene>
<dbReference type="GO" id="GO:1990904">
    <property type="term" value="C:ribonucleoprotein complex"/>
    <property type="evidence" value="ECO:0007669"/>
    <property type="project" value="UniProtKB-KW"/>
</dbReference>
<dbReference type="GO" id="GO:0005737">
    <property type="term" value="C:cytoplasm"/>
    <property type="evidence" value="ECO:0007669"/>
    <property type="project" value="UniProtKB-ARBA"/>
</dbReference>